<dbReference type="RefSeq" id="WP_255900572.1">
    <property type="nucleotide sequence ID" value="NZ_JAFMZO010000002.1"/>
</dbReference>
<dbReference type="EMBL" id="JBHUHZ010000002">
    <property type="protein sequence ID" value="MFD2163625.1"/>
    <property type="molecule type" value="Genomic_DNA"/>
</dbReference>
<dbReference type="Proteomes" id="UP001597387">
    <property type="component" value="Unassembled WGS sequence"/>
</dbReference>
<keyword evidence="4" id="KW-1185">Reference proteome</keyword>
<sequence length="172" mass="21061">MKKFLLTLALIAALGASSAYADRNDRIVRRYDERNVYQDSRGPYHWQVIEREVWVPTRRVGSVLGSRVIPGHYTIRTERIKVYHNTGRYSRNNPYYDRDNRYSKGRKQHPHGMPPGQRKKYEERYGDRRNRDYDRDRDYRRDREYDDRDREYENRRSIPGQILEEIRRTRGY</sequence>
<reference evidence="4" key="1">
    <citation type="journal article" date="2019" name="Int. J. Syst. Evol. Microbiol.">
        <title>The Global Catalogue of Microorganisms (GCM) 10K type strain sequencing project: providing services to taxonomists for standard genome sequencing and annotation.</title>
        <authorList>
            <consortium name="The Broad Institute Genomics Platform"/>
            <consortium name="The Broad Institute Genome Sequencing Center for Infectious Disease"/>
            <person name="Wu L."/>
            <person name="Ma J."/>
        </authorList>
    </citation>
    <scope>NUCLEOTIDE SEQUENCE [LARGE SCALE GENOMIC DNA]</scope>
    <source>
        <strain evidence="4">KCTC 42217</strain>
    </source>
</reference>
<evidence type="ECO:0000313" key="4">
    <source>
        <dbReference type="Proteomes" id="UP001597387"/>
    </source>
</evidence>
<comment type="caution">
    <text evidence="3">The sequence shown here is derived from an EMBL/GenBank/DDBJ whole genome shotgun (WGS) entry which is preliminary data.</text>
</comment>
<evidence type="ECO:0000256" key="2">
    <source>
        <dbReference type="SAM" id="SignalP"/>
    </source>
</evidence>
<feature type="chain" id="PRO_5046087280" evidence="2">
    <location>
        <begin position="22"/>
        <end position="172"/>
    </location>
</feature>
<feature type="compositionally biased region" description="Basic and acidic residues" evidence="1">
    <location>
        <begin position="119"/>
        <end position="153"/>
    </location>
</feature>
<evidence type="ECO:0000256" key="1">
    <source>
        <dbReference type="SAM" id="MobiDB-lite"/>
    </source>
</evidence>
<evidence type="ECO:0000313" key="3">
    <source>
        <dbReference type="EMBL" id="MFD2163625.1"/>
    </source>
</evidence>
<feature type="signal peptide" evidence="2">
    <location>
        <begin position="1"/>
        <end position="21"/>
    </location>
</feature>
<feature type="region of interest" description="Disordered" evidence="1">
    <location>
        <begin position="86"/>
        <end position="153"/>
    </location>
</feature>
<name>A0ABW4ZNW2_9SPHI</name>
<keyword evidence="2" id="KW-0732">Signal</keyword>
<accession>A0ABW4ZNW2</accession>
<organism evidence="3 4">
    <name type="scientific">Paradesertivirga mongoliensis</name>
    <dbReference type="NCBI Taxonomy" id="2100740"/>
    <lineage>
        <taxon>Bacteria</taxon>
        <taxon>Pseudomonadati</taxon>
        <taxon>Bacteroidota</taxon>
        <taxon>Sphingobacteriia</taxon>
        <taxon>Sphingobacteriales</taxon>
        <taxon>Sphingobacteriaceae</taxon>
        <taxon>Paradesertivirga</taxon>
    </lineage>
</organism>
<protein>
    <submittedName>
        <fullName evidence="3">Uncharacterized protein</fullName>
    </submittedName>
</protein>
<gene>
    <name evidence="3" type="ORF">ACFSJU_14540</name>
</gene>
<proteinExistence type="predicted"/>